<keyword evidence="3" id="KW-0804">Transcription</keyword>
<dbReference type="GO" id="GO:0000976">
    <property type="term" value="F:transcription cis-regulatory region binding"/>
    <property type="evidence" value="ECO:0007669"/>
    <property type="project" value="TreeGrafter"/>
</dbReference>
<name>S4XTX8_SORCE</name>
<dbReference type="PROSITE" id="PS01124">
    <property type="entry name" value="HTH_ARAC_FAMILY_2"/>
    <property type="match status" value="1"/>
</dbReference>
<keyword evidence="1" id="KW-0805">Transcription regulation</keyword>
<evidence type="ECO:0000256" key="4">
    <source>
        <dbReference type="SAM" id="MobiDB-lite"/>
    </source>
</evidence>
<dbReference type="InterPro" id="IPR018060">
    <property type="entry name" value="HTH_AraC"/>
</dbReference>
<evidence type="ECO:0000313" key="7">
    <source>
        <dbReference type="Proteomes" id="UP000014803"/>
    </source>
</evidence>
<dbReference type="eggNOG" id="COG2207">
    <property type="taxonomic scope" value="Bacteria"/>
</dbReference>
<proteinExistence type="predicted"/>
<protein>
    <recommendedName>
        <fullName evidence="5">HTH araC/xylS-type domain-containing protein</fullName>
    </recommendedName>
</protein>
<keyword evidence="2" id="KW-0238">DNA-binding</keyword>
<evidence type="ECO:0000256" key="3">
    <source>
        <dbReference type="ARBA" id="ARBA00023163"/>
    </source>
</evidence>
<evidence type="ECO:0000256" key="1">
    <source>
        <dbReference type="ARBA" id="ARBA00023015"/>
    </source>
</evidence>
<evidence type="ECO:0000256" key="2">
    <source>
        <dbReference type="ARBA" id="ARBA00023125"/>
    </source>
</evidence>
<dbReference type="OrthoDB" id="252470at2"/>
<evidence type="ECO:0000313" key="6">
    <source>
        <dbReference type="EMBL" id="AGP36662.1"/>
    </source>
</evidence>
<feature type="compositionally biased region" description="Pro residues" evidence="4">
    <location>
        <begin position="326"/>
        <end position="342"/>
    </location>
</feature>
<dbReference type="STRING" id="1254432.SCE1572_20485"/>
<dbReference type="GO" id="GO:0003700">
    <property type="term" value="F:DNA-binding transcription factor activity"/>
    <property type="evidence" value="ECO:0007669"/>
    <property type="project" value="InterPro"/>
</dbReference>
<dbReference type="Proteomes" id="UP000014803">
    <property type="component" value="Chromosome"/>
</dbReference>
<dbReference type="Gene3D" id="1.10.10.60">
    <property type="entry name" value="Homeodomain-like"/>
    <property type="match status" value="1"/>
</dbReference>
<dbReference type="PRINTS" id="PR00032">
    <property type="entry name" value="HTHARAC"/>
</dbReference>
<reference evidence="6 7" key="1">
    <citation type="journal article" date="2013" name="Sci. Rep.">
        <title>Extraordinary expansion of a Sorangium cellulosum genome from an alkaline milieu.</title>
        <authorList>
            <person name="Han K."/>
            <person name="Li Z.F."/>
            <person name="Peng R."/>
            <person name="Zhu L.P."/>
            <person name="Zhou T."/>
            <person name="Wang L.G."/>
            <person name="Li S.G."/>
            <person name="Zhang X.B."/>
            <person name="Hu W."/>
            <person name="Wu Z.H."/>
            <person name="Qin N."/>
            <person name="Li Y.Z."/>
        </authorList>
    </citation>
    <scope>NUCLEOTIDE SEQUENCE [LARGE SCALE GENOMIC DNA]</scope>
    <source>
        <strain evidence="6 7">So0157-2</strain>
    </source>
</reference>
<feature type="domain" description="HTH araC/xylS-type" evidence="5">
    <location>
        <begin position="217"/>
        <end position="314"/>
    </location>
</feature>
<dbReference type="PATRIC" id="fig|1254432.3.peg.4622"/>
<sequence>MTTQLTRLLEPSDHAQAWSALREALARLERASAAGGANGAGLARWIGVFSRSRDRVSIQRLSRPLIVLILDGTKRIFLDGPDGNARLVAREGQILLVPQGIPLELVNEPDPERGVYRAFTVELLSEVDARLQRRYPTLCVQRGLGGFEADRPHLLRSALPSIQAMIHLVSTLLLPGAHALLLEHRLEDLVLTLLLQHREQLEEGRAAASTLALDPTLAVRTLVRRDPARPWAAQDVARALGVSNATLRRRLGAKGVSFRALLWKERLELAKTLLRSGRHGVLEVATACGYDSASRFAEQFRRSEGVSPSEYRAQHRAGANDCWSEPPEPPPAPGDGRAPPPSRPRRAMTPATRSW</sequence>
<dbReference type="RefSeq" id="WP_020736031.1">
    <property type="nucleotide sequence ID" value="NC_021658.1"/>
</dbReference>
<evidence type="ECO:0000259" key="5">
    <source>
        <dbReference type="PROSITE" id="PS01124"/>
    </source>
</evidence>
<dbReference type="GO" id="GO:0005829">
    <property type="term" value="C:cytosol"/>
    <property type="evidence" value="ECO:0007669"/>
    <property type="project" value="TreeGrafter"/>
</dbReference>
<dbReference type="KEGG" id="scu:SCE1572_20485"/>
<dbReference type="SMART" id="SM00342">
    <property type="entry name" value="HTH_ARAC"/>
    <property type="match status" value="1"/>
</dbReference>
<organism evidence="6 7">
    <name type="scientific">Sorangium cellulosum So0157-2</name>
    <dbReference type="NCBI Taxonomy" id="1254432"/>
    <lineage>
        <taxon>Bacteria</taxon>
        <taxon>Pseudomonadati</taxon>
        <taxon>Myxococcota</taxon>
        <taxon>Polyangia</taxon>
        <taxon>Polyangiales</taxon>
        <taxon>Polyangiaceae</taxon>
        <taxon>Sorangium</taxon>
    </lineage>
</organism>
<dbReference type="SUPFAM" id="SSF46689">
    <property type="entry name" value="Homeodomain-like"/>
    <property type="match status" value="1"/>
</dbReference>
<dbReference type="InterPro" id="IPR018062">
    <property type="entry name" value="HTH_AraC-typ_CS"/>
</dbReference>
<dbReference type="PANTHER" id="PTHR47894">
    <property type="entry name" value="HTH-TYPE TRANSCRIPTIONAL REGULATOR GADX"/>
    <property type="match status" value="1"/>
</dbReference>
<dbReference type="HOGENOM" id="CLU_844408_0_0_7"/>
<dbReference type="InterPro" id="IPR011051">
    <property type="entry name" value="RmlC_Cupin_sf"/>
</dbReference>
<feature type="region of interest" description="Disordered" evidence="4">
    <location>
        <begin position="303"/>
        <end position="355"/>
    </location>
</feature>
<dbReference type="SUPFAM" id="SSF51182">
    <property type="entry name" value="RmlC-like cupins"/>
    <property type="match status" value="1"/>
</dbReference>
<dbReference type="PROSITE" id="PS00041">
    <property type="entry name" value="HTH_ARAC_FAMILY_1"/>
    <property type="match status" value="1"/>
</dbReference>
<gene>
    <name evidence="6" type="ORF">SCE1572_20485</name>
</gene>
<dbReference type="EMBL" id="CP003969">
    <property type="protein sequence ID" value="AGP36662.1"/>
    <property type="molecule type" value="Genomic_DNA"/>
</dbReference>
<accession>S4XTX8</accession>
<dbReference type="InterPro" id="IPR009057">
    <property type="entry name" value="Homeodomain-like_sf"/>
</dbReference>
<dbReference type="AlphaFoldDB" id="S4XTX8"/>
<dbReference type="PANTHER" id="PTHR47894:SF4">
    <property type="entry name" value="HTH-TYPE TRANSCRIPTIONAL REGULATOR GADX"/>
    <property type="match status" value="1"/>
</dbReference>
<dbReference type="InterPro" id="IPR020449">
    <property type="entry name" value="Tscrpt_reg_AraC-type_HTH"/>
</dbReference>
<dbReference type="Pfam" id="PF12833">
    <property type="entry name" value="HTH_18"/>
    <property type="match status" value="1"/>
</dbReference>